<proteinExistence type="predicted"/>
<dbReference type="CDD" id="cd04487">
    <property type="entry name" value="RecJ_OBF2_like"/>
    <property type="match status" value="1"/>
</dbReference>
<feature type="domain" description="S1 motif" evidence="2">
    <location>
        <begin position="49"/>
        <end position="115"/>
    </location>
</feature>
<dbReference type="SMART" id="SM00316">
    <property type="entry name" value="S1"/>
    <property type="match status" value="1"/>
</dbReference>
<accession>A0A2G1WFS5</accession>
<protein>
    <submittedName>
        <fullName evidence="3">RecJ like exonuclease</fullName>
    </submittedName>
</protein>
<dbReference type="SUPFAM" id="SSF64182">
    <property type="entry name" value="DHH phosphoesterases"/>
    <property type="match status" value="1"/>
</dbReference>
<dbReference type="PROSITE" id="PS50126">
    <property type="entry name" value="S1"/>
    <property type="match status" value="1"/>
</dbReference>
<keyword evidence="3" id="KW-0269">Exonuclease</keyword>
<evidence type="ECO:0000256" key="1">
    <source>
        <dbReference type="SAM" id="MobiDB-lite"/>
    </source>
</evidence>
<comment type="caution">
    <text evidence="3">The sequence shown here is derived from an EMBL/GenBank/DDBJ whole genome shotgun (WGS) entry which is preliminary data.</text>
</comment>
<keyword evidence="3" id="KW-0540">Nuclease</keyword>
<evidence type="ECO:0000313" key="4">
    <source>
        <dbReference type="Proteomes" id="UP000222824"/>
    </source>
</evidence>
<keyword evidence="4" id="KW-1185">Reference proteome</keyword>
<dbReference type="EMBL" id="NHOA01000147">
    <property type="protein sequence ID" value="PHQ37709.1"/>
    <property type="molecule type" value="Genomic_DNA"/>
</dbReference>
<dbReference type="Proteomes" id="UP000222824">
    <property type="component" value="Unassembled WGS sequence"/>
</dbReference>
<dbReference type="AlphaFoldDB" id="A0A2G1WFS5"/>
<organism evidence="3 4">
    <name type="scientific">Halorubrum persicum</name>
    <dbReference type="NCBI Taxonomy" id="1383844"/>
    <lineage>
        <taxon>Archaea</taxon>
        <taxon>Methanobacteriati</taxon>
        <taxon>Methanobacteriota</taxon>
        <taxon>Stenosarchaea group</taxon>
        <taxon>Halobacteria</taxon>
        <taxon>Halobacteriales</taxon>
        <taxon>Haloferacaceae</taxon>
        <taxon>Halorubrum</taxon>
    </lineage>
</organism>
<dbReference type="InterPro" id="IPR012340">
    <property type="entry name" value="NA-bd_OB-fold"/>
</dbReference>
<sequence length="648" mass="71089">MSENTAGDSGMRGDSSPEPDADAAEGTADDRPIVYDLAPDCTLEDAAVDALYHAEVNGVVDYGIFVDVSDALSGLVHESNLDDDYAVGDRLVVRLTEVKENGDVAFDDVAAADYRTETVAHEPTVSRVRGLTPGDEVTVEGEVVQAKQTGGPTIFAVADASGVVSCAAFEEAGVRAYPEVAVGDMVHVSGTIETRENALQLEVDSLKRLPEERATEARERFEAALDERAEPADVEPLVEWEAFEPIHDDLRELARLLRRTVLSGRPIRVRHHADGDGMCAAIPVQLALENFVRDVHEDPDAARHLFKRLPSKAPYYEMEDVTRDLNFALEGRARHGQKLPFLLMLDNGSTEEDVPAYENLAHYDIPIAAVDHHHPDPEAVEPLLDAHVNPYLHDEDYRVTTGMMCVELARLIDPSITEELEHVPAVAGLSDRSKAEAMDDYVALAEEAGYDESDLLDIGEALDYAAHWLRYSEGKTLVNDALNVGCEDEDRHEELVEFLSERAHRDVQRQLDAVDDHVEHERLASGAHLYRIDLDEYAHRFTYPAPGKTTGELHDTRVQETGDPVITIGYGPDFCVLRSDGVRLDIPNMVTELNEELPEAGVSGGGHLVVGSIKFVKGRRSAVIETLVEKMADAEIDEALSSTAAIDD</sequence>
<dbReference type="Pfam" id="PF00575">
    <property type="entry name" value="S1"/>
    <property type="match status" value="1"/>
</dbReference>
<dbReference type="Pfam" id="PF01368">
    <property type="entry name" value="DHH"/>
    <property type="match status" value="1"/>
</dbReference>
<dbReference type="CDD" id="cd04473">
    <property type="entry name" value="S1_RecJ_like"/>
    <property type="match status" value="1"/>
</dbReference>
<name>A0A2G1WFS5_9EURY</name>
<reference evidence="3 4" key="1">
    <citation type="journal article" date="2014" name="Front. Microbiol.">
        <title>Population and genomic analysis of the genus Halorubrum.</title>
        <authorList>
            <person name="Fullmer M.S."/>
            <person name="Soucy S.M."/>
            <person name="Swithers K.S."/>
            <person name="Makkay A.M."/>
            <person name="Wheeler R."/>
            <person name="Ventosa A."/>
            <person name="Gogarten J.P."/>
            <person name="Papke R.T."/>
        </authorList>
    </citation>
    <scope>NUCLEOTIDE SEQUENCE [LARGE SCALE GENOMIC DNA]</scope>
    <source>
        <strain evidence="3 4">C49</strain>
    </source>
</reference>
<dbReference type="OrthoDB" id="5596at2157"/>
<dbReference type="InterPro" id="IPR003029">
    <property type="entry name" value="S1_domain"/>
</dbReference>
<dbReference type="SUPFAM" id="SSF50249">
    <property type="entry name" value="Nucleic acid-binding proteins"/>
    <property type="match status" value="2"/>
</dbReference>
<dbReference type="InterPro" id="IPR038763">
    <property type="entry name" value="DHH_sf"/>
</dbReference>
<keyword evidence="3" id="KW-0378">Hydrolase</keyword>
<dbReference type="GO" id="GO:0003676">
    <property type="term" value="F:nucleic acid binding"/>
    <property type="evidence" value="ECO:0007669"/>
    <property type="project" value="InterPro"/>
</dbReference>
<dbReference type="Gene3D" id="2.40.50.140">
    <property type="entry name" value="Nucleic acid-binding proteins"/>
    <property type="match status" value="1"/>
</dbReference>
<dbReference type="InterPro" id="IPR004365">
    <property type="entry name" value="NA-bd_OB_tRNA"/>
</dbReference>
<dbReference type="GO" id="GO:0004527">
    <property type="term" value="F:exonuclease activity"/>
    <property type="evidence" value="ECO:0007669"/>
    <property type="project" value="UniProtKB-KW"/>
</dbReference>
<evidence type="ECO:0000259" key="2">
    <source>
        <dbReference type="PROSITE" id="PS50126"/>
    </source>
</evidence>
<feature type="region of interest" description="Disordered" evidence="1">
    <location>
        <begin position="1"/>
        <end position="31"/>
    </location>
</feature>
<dbReference type="Gene3D" id="2.40.50.1010">
    <property type="match status" value="1"/>
</dbReference>
<dbReference type="Pfam" id="PF01336">
    <property type="entry name" value="tRNA_anti-codon"/>
    <property type="match status" value="1"/>
</dbReference>
<dbReference type="InterPro" id="IPR001667">
    <property type="entry name" value="DDH_dom"/>
</dbReference>
<gene>
    <name evidence="3" type="ORF">DJ69_15925</name>
</gene>
<dbReference type="RefSeq" id="WP_099256531.1">
    <property type="nucleotide sequence ID" value="NZ_NHOA01000147.1"/>
</dbReference>
<dbReference type="Gene3D" id="3.90.1640.30">
    <property type="match status" value="1"/>
</dbReference>
<evidence type="ECO:0000313" key="3">
    <source>
        <dbReference type="EMBL" id="PHQ37709.1"/>
    </source>
</evidence>